<dbReference type="PANTHER" id="PTHR43046">
    <property type="entry name" value="GDP-MANNOSE MANNOSYL HYDROLASE"/>
    <property type="match status" value="1"/>
</dbReference>
<sequence length="171" mass="19064">MSQSSSGIRLRVAALGIEDGKVLLVKHRRFLSGIDLPDESWILPGGAVQVGETLEEAVRREVREETGLLCEVGDMIFVKELIYPYRKESQSTTTLHVLSLCFVVEIIGGTLHTGKDPELADDEQLIVEAAWLPIEMLHNYPIYPPSLATFIQAEASAGFKTCRARYFRSED</sequence>
<proteinExistence type="inferred from homology"/>
<comment type="cofactor">
    <cofactor evidence="1">
        <name>Mg(2+)</name>
        <dbReference type="ChEBI" id="CHEBI:18420"/>
    </cofactor>
</comment>
<dbReference type="Gene3D" id="3.90.79.10">
    <property type="entry name" value="Nucleoside Triphosphate Pyrophosphohydrolase"/>
    <property type="match status" value="1"/>
</dbReference>
<dbReference type="InterPro" id="IPR020084">
    <property type="entry name" value="NUDIX_hydrolase_CS"/>
</dbReference>
<dbReference type="InterPro" id="IPR015797">
    <property type="entry name" value="NUDIX_hydrolase-like_dom_sf"/>
</dbReference>
<evidence type="ECO:0000313" key="6">
    <source>
        <dbReference type="Proteomes" id="UP000266389"/>
    </source>
</evidence>
<gene>
    <name evidence="5" type="ORF">D0433_05300</name>
</gene>
<dbReference type="AlphaFoldDB" id="A0A395M0V0"/>
<evidence type="ECO:0000313" key="5">
    <source>
        <dbReference type="EMBL" id="RFM24409.1"/>
    </source>
</evidence>
<dbReference type="SUPFAM" id="SSF55811">
    <property type="entry name" value="Nudix"/>
    <property type="match status" value="1"/>
</dbReference>
<protein>
    <submittedName>
        <fullName evidence="5">NUDIX domain-containing protein</fullName>
    </submittedName>
</protein>
<evidence type="ECO:0000259" key="4">
    <source>
        <dbReference type="PROSITE" id="PS51462"/>
    </source>
</evidence>
<evidence type="ECO:0000256" key="3">
    <source>
        <dbReference type="RuleBase" id="RU003476"/>
    </source>
</evidence>
<organism evidence="5 6">
    <name type="scientific">Candidatus Thermochlorobacter aerophilus</name>
    <dbReference type="NCBI Taxonomy" id="1868324"/>
    <lineage>
        <taxon>Bacteria</taxon>
        <taxon>Pseudomonadati</taxon>
        <taxon>Chlorobiota</taxon>
        <taxon>Chlorobiia</taxon>
        <taxon>Chlorobiales</taxon>
        <taxon>Candidatus Thermochlorobacteriaceae</taxon>
        <taxon>Candidatus Thermochlorobacter</taxon>
    </lineage>
</organism>
<accession>A0A395M0V0</accession>
<dbReference type="EMBL" id="PHFL01000039">
    <property type="protein sequence ID" value="RFM24409.1"/>
    <property type="molecule type" value="Genomic_DNA"/>
</dbReference>
<dbReference type="InterPro" id="IPR000086">
    <property type="entry name" value="NUDIX_hydrolase_dom"/>
</dbReference>
<reference evidence="5 6" key="1">
    <citation type="journal article" date="2011" name="ISME J.">
        <title>Community ecology of hot spring cyanobacterial mats: predominant populations and their functional potential.</title>
        <authorList>
            <person name="Klatt C.G."/>
            <person name="Wood J.M."/>
            <person name="Rusch D.B."/>
            <person name="Bateson M.M."/>
            <person name="Hamamura N."/>
            <person name="Heidelberg J.F."/>
            <person name="Grossman A.R."/>
            <person name="Bhaya D."/>
            <person name="Cohan F.M."/>
            <person name="Kuhl M."/>
            <person name="Bryant D.A."/>
            <person name="Ward D.M."/>
        </authorList>
    </citation>
    <scope>NUCLEOTIDE SEQUENCE [LARGE SCALE GENOMIC DNA]</scope>
    <source>
        <strain evidence="5">OS</strain>
    </source>
</reference>
<name>A0A395M0V0_9BACT</name>
<feature type="domain" description="Nudix hydrolase" evidence="4">
    <location>
        <begin position="1"/>
        <end position="154"/>
    </location>
</feature>
<dbReference type="GO" id="GO:0016787">
    <property type="term" value="F:hydrolase activity"/>
    <property type="evidence" value="ECO:0007669"/>
    <property type="project" value="UniProtKB-KW"/>
</dbReference>
<comment type="similarity">
    <text evidence="3">Belongs to the Nudix hydrolase family.</text>
</comment>
<dbReference type="PROSITE" id="PS00893">
    <property type="entry name" value="NUDIX_BOX"/>
    <property type="match status" value="1"/>
</dbReference>
<dbReference type="Proteomes" id="UP000266389">
    <property type="component" value="Unassembled WGS sequence"/>
</dbReference>
<dbReference type="Pfam" id="PF00293">
    <property type="entry name" value="NUDIX"/>
    <property type="match status" value="1"/>
</dbReference>
<dbReference type="PANTHER" id="PTHR43046:SF14">
    <property type="entry name" value="MUTT_NUDIX FAMILY PROTEIN"/>
    <property type="match status" value="1"/>
</dbReference>
<evidence type="ECO:0000256" key="2">
    <source>
        <dbReference type="ARBA" id="ARBA00022801"/>
    </source>
</evidence>
<evidence type="ECO:0000256" key="1">
    <source>
        <dbReference type="ARBA" id="ARBA00001946"/>
    </source>
</evidence>
<comment type="caution">
    <text evidence="5">The sequence shown here is derived from an EMBL/GenBank/DDBJ whole genome shotgun (WGS) entry which is preliminary data.</text>
</comment>
<dbReference type="PROSITE" id="PS51462">
    <property type="entry name" value="NUDIX"/>
    <property type="match status" value="1"/>
</dbReference>
<dbReference type="InterPro" id="IPR020476">
    <property type="entry name" value="Nudix_hydrolase"/>
</dbReference>
<keyword evidence="2 3" id="KW-0378">Hydrolase</keyword>
<dbReference type="PRINTS" id="PR00502">
    <property type="entry name" value="NUDIXFAMILY"/>
</dbReference>